<gene>
    <name evidence="2" type="primary">prli42</name>
    <name evidence="2" type="ORF">ACFOUO_15395</name>
</gene>
<keyword evidence="3" id="KW-1185">Reference proteome</keyword>
<dbReference type="InterPro" id="IPR049722">
    <property type="entry name" value="Prli42-like"/>
</dbReference>
<evidence type="ECO:0000256" key="1">
    <source>
        <dbReference type="SAM" id="Phobius"/>
    </source>
</evidence>
<dbReference type="NCBIfam" id="NF033880">
    <property type="entry name" value="Prli42"/>
    <property type="match status" value="1"/>
</dbReference>
<name>A0ABV8JI17_9BACL</name>
<evidence type="ECO:0000313" key="3">
    <source>
        <dbReference type="Proteomes" id="UP001595843"/>
    </source>
</evidence>
<keyword evidence="1" id="KW-0472">Membrane</keyword>
<evidence type="ECO:0000313" key="2">
    <source>
        <dbReference type="EMBL" id="MFC4078183.1"/>
    </source>
</evidence>
<protein>
    <submittedName>
        <fullName evidence="2">Stressosome-associated protein Prli42</fullName>
    </submittedName>
</protein>
<dbReference type="EMBL" id="JBHSAP010000018">
    <property type="protein sequence ID" value="MFC4078183.1"/>
    <property type="molecule type" value="Genomic_DNA"/>
</dbReference>
<feature type="transmembrane region" description="Helical" evidence="1">
    <location>
        <begin position="9"/>
        <end position="29"/>
    </location>
</feature>
<keyword evidence="1" id="KW-0812">Transmembrane</keyword>
<organism evidence="2 3">
    <name type="scientific">Salinithrix halophila</name>
    <dbReference type="NCBI Taxonomy" id="1485204"/>
    <lineage>
        <taxon>Bacteria</taxon>
        <taxon>Bacillati</taxon>
        <taxon>Bacillota</taxon>
        <taxon>Bacilli</taxon>
        <taxon>Bacillales</taxon>
        <taxon>Thermoactinomycetaceae</taxon>
        <taxon>Salinithrix</taxon>
    </lineage>
</organism>
<comment type="caution">
    <text evidence="2">The sequence shown here is derived from an EMBL/GenBank/DDBJ whole genome shotgun (WGS) entry which is preliminary data.</text>
</comment>
<accession>A0ABV8JI17</accession>
<dbReference type="Proteomes" id="UP001595843">
    <property type="component" value="Unassembled WGS sequence"/>
</dbReference>
<keyword evidence="1" id="KW-1133">Transmembrane helix</keyword>
<reference evidence="3" key="1">
    <citation type="journal article" date="2019" name="Int. J. Syst. Evol. Microbiol.">
        <title>The Global Catalogue of Microorganisms (GCM) 10K type strain sequencing project: providing services to taxonomists for standard genome sequencing and annotation.</title>
        <authorList>
            <consortium name="The Broad Institute Genomics Platform"/>
            <consortium name="The Broad Institute Genome Sequencing Center for Infectious Disease"/>
            <person name="Wu L."/>
            <person name="Ma J."/>
        </authorList>
    </citation>
    <scope>NUCLEOTIDE SEQUENCE [LARGE SCALE GENOMIC DNA]</scope>
    <source>
        <strain evidence="3">IBRC-M 10813</strain>
    </source>
</reference>
<dbReference type="RefSeq" id="WP_380706007.1">
    <property type="nucleotide sequence ID" value="NZ_JBHSAP010000018.1"/>
</dbReference>
<proteinExistence type="predicted"/>
<sequence length="30" mass="3448">MQPRWIKAVVYILIFALVVTSLVTGTSFFF</sequence>